<keyword evidence="1" id="KW-1133">Transmembrane helix</keyword>
<feature type="transmembrane region" description="Helical" evidence="1">
    <location>
        <begin position="211"/>
        <end position="230"/>
    </location>
</feature>
<keyword evidence="1" id="KW-0812">Transmembrane</keyword>
<dbReference type="eggNOG" id="ENOG5031DK7">
    <property type="taxonomic scope" value="Bacteria"/>
</dbReference>
<proteinExistence type="predicted"/>
<name>J3F464_ACTNH</name>
<organism evidence="2 3">
    <name type="scientific">Actinomyces naeslundii (strain ATCC 12104 / DSM 43013 / CCUG 2238 / JCM 8349 / NCTC 10301 / Howell 279)</name>
    <dbReference type="NCBI Taxonomy" id="1115803"/>
    <lineage>
        <taxon>Bacteria</taxon>
        <taxon>Bacillati</taxon>
        <taxon>Actinomycetota</taxon>
        <taxon>Actinomycetes</taxon>
        <taxon>Actinomycetales</taxon>
        <taxon>Actinomycetaceae</taxon>
        <taxon>Actinomyces</taxon>
    </lineage>
</organism>
<feature type="transmembrane region" description="Helical" evidence="1">
    <location>
        <begin position="300"/>
        <end position="319"/>
    </location>
</feature>
<gene>
    <name evidence="2" type="ORF">HMPREF1129_2331</name>
</gene>
<dbReference type="AlphaFoldDB" id="J3F464"/>
<feature type="transmembrane region" description="Helical" evidence="1">
    <location>
        <begin position="331"/>
        <end position="357"/>
    </location>
</feature>
<feature type="transmembrane region" description="Helical" evidence="1">
    <location>
        <begin position="178"/>
        <end position="199"/>
    </location>
</feature>
<evidence type="ECO:0000313" key="3">
    <source>
        <dbReference type="Proteomes" id="UP000007814"/>
    </source>
</evidence>
<feature type="transmembrane region" description="Helical" evidence="1">
    <location>
        <begin position="274"/>
        <end position="294"/>
    </location>
</feature>
<reference evidence="2 3" key="1">
    <citation type="submission" date="2012-07" db="EMBL/GenBank/DDBJ databases">
        <authorList>
            <person name="Durkin A.S."/>
            <person name="McCorrison J."/>
            <person name="Torralba M."/>
            <person name="Gillis M."/>
            <person name="Methe B."/>
            <person name="Sutton G."/>
            <person name="Nelson K.E."/>
        </authorList>
    </citation>
    <scope>NUCLEOTIDE SEQUENCE [LARGE SCALE GENOMIC DNA]</scope>
    <source>
        <strain evidence="3">ATCC 12104 / DSM 43013 / CCUG 2238 / JCM 8349 / NCTC 10301 / Howell 279</strain>
    </source>
</reference>
<dbReference type="PATRIC" id="fig|1115803.3.peg.711"/>
<feature type="transmembrane region" description="Helical" evidence="1">
    <location>
        <begin position="363"/>
        <end position="382"/>
    </location>
</feature>
<dbReference type="EMBL" id="ALJK01000061">
    <property type="protein sequence ID" value="EJN85502.1"/>
    <property type="molecule type" value="Genomic_DNA"/>
</dbReference>
<comment type="caution">
    <text evidence="2">The sequence shown here is derived from an EMBL/GenBank/DDBJ whole genome shotgun (WGS) entry which is preliminary data.</text>
</comment>
<keyword evidence="1" id="KW-0472">Membrane</keyword>
<sequence length="519" mass="56159">MSWRSSEKKSESHGCCHYCQYFLGGSAVNAGDGRHSRFSGSLVRGGQFDGGAKDRAGYVDYREVKSRIKSGSGVLFLSVSASLITALFCVLLVKLVTGNFGDSFLGEFLDLALRLSGSSFRSDVVDVGAVVAGAEVALAALSWRQHKRPAGEGVRRVGMMWLIDVFDDARREDIAADLMRVLTACFGALVVAFWVSVFAAQYCGIQVDGDVFVGIVLIFTSGVIALLPLLSRPSGNGVVRDYAVALQNVVSWVRWGCVSKWMTCRGRVSVPRAVGGYAVTFAISAVMFGLAWWACAGVGAVGFAILYGMVCCLFVWLMVEDVPNVILSKPFARFAAIFNFISVSIAAFVLPSFVAVLKFGVGGAWPTMCACIVWLIVMYLFMFRGIKVPVLAGLMCFRLCRYQNALKRIYLDLVEGEMLHDRDELGDVANILIPMGSVILMEGEKPPGVSCAKVWSRRAGAMVPEEGKPRRPGPHAVDLRAYVAETLGIVLPGTGTPALPSRVRSSNSAIDEWHIDSSY</sequence>
<accession>J3F464</accession>
<evidence type="ECO:0000256" key="1">
    <source>
        <dbReference type="SAM" id="Phobius"/>
    </source>
</evidence>
<dbReference type="Proteomes" id="UP000007814">
    <property type="component" value="Unassembled WGS sequence"/>
</dbReference>
<protein>
    <submittedName>
        <fullName evidence="2">Putative membrane protein</fullName>
    </submittedName>
</protein>
<feature type="transmembrane region" description="Helical" evidence="1">
    <location>
        <begin position="74"/>
        <end position="96"/>
    </location>
</feature>
<evidence type="ECO:0000313" key="2">
    <source>
        <dbReference type="EMBL" id="EJN85502.1"/>
    </source>
</evidence>